<keyword evidence="12 16" id="KW-1133">Transmembrane helix</keyword>
<dbReference type="SFLD" id="SFLDG00002">
    <property type="entry name" value="C1.7:_P-type_atpase_like"/>
    <property type="match status" value="1"/>
</dbReference>
<dbReference type="InterPro" id="IPR036412">
    <property type="entry name" value="HAD-like_sf"/>
</dbReference>
<proteinExistence type="inferred from homology"/>
<dbReference type="InterPro" id="IPR023298">
    <property type="entry name" value="ATPase_P-typ_TM_dom_sf"/>
</dbReference>
<dbReference type="InterPro" id="IPR044492">
    <property type="entry name" value="P_typ_ATPase_HD_dom"/>
</dbReference>
<evidence type="ECO:0000256" key="6">
    <source>
        <dbReference type="ARBA" id="ARBA00022737"/>
    </source>
</evidence>
<dbReference type="PROSITE" id="PS01047">
    <property type="entry name" value="HMA_1"/>
    <property type="match status" value="2"/>
</dbReference>
<comment type="caution">
    <text evidence="18">The sequence shown here is derived from an EMBL/GenBank/DDBJ whole genome shotgun (WGS) entry which is preliminary data.</text>
</comment>
<keyword evidence="5 16" id="KW-0479">Metal-binding</keyword>
<sequence>MTKELHIGVEGMTCAACVNRVERGLKKVEGVESASVNLATESASVVYDPEKTTPEALVEKVREVGYTPVVAEVEFGVTGMTCAACVGRVERALKKLDGVLEASVNLATERARVKFLPASTGLAQFKRAIRDAGYGVLEAGVGQDRADLEREARAREIASLRRSVLISAVFALPLLLTAMLPMLFPAVEEWLMATFGHGVMSTLNWVMLALATPVQFGPGLRFYRHGWKSLRSLSPDMNSLVMIGTSAAYFYSLGVVLFPSVFPPQARHAYFEAAGVVITLILLGKYLEALAKGRTSEAMKRLLSLQAKTARIIEGIGEREIPVDEVLPGDVISVRPGERVPVDGVVLSGQSYVDESMITGEPIPVLKSEGVKVIGGTVNQTGAFTFRATAVGADTVLAQIIKLVESAQSSKPPIQNLADRVVAVFTPIVLGIALLTALTWLLLGGENALTLALVNTVAVLIIACPCAMGLATPVSIMVGSGKAAEMGVLFRKGEALQTLQQAQVIALDKTGTLTKGKPELTDLRTEEGFEEAEVLRLIASLEQKSEHPIARAIVRAAEARGLELVEPQGFEALPGFGVSAQVGIYRVEVGADRYMARLGLDVSPFAAEAQRLADEGKTPLYAAINGKLAAIVAVSDPIKEGTPEAIAALHRQGFKVAMITGDNARTAQAIARQLGIDEVLAEVLPDGKADAVKQLQDKGYRVAFVGDGINDAPALAQADVGLAIGTGTDVAIETADVILMSGDLRGVPNAIALSRSTLRNIKLNLFWAFAYNIVLIPVAAGVLYPLTGWLLSPVLAGAAMGLSSVFVLSNALRLRRFQAPLRGPVIDDRTSYVLRRTQDSKRETRKDSS</sequence>
<dbReference type="AlphaFoldDB" id="A0A399EUF1"/>
<dbReference type="SUPFAM" id="SSF81653">
    <property type="entry name" value="Calcium ATPase, transduction domain A"/>
    <property type="match status" value="1"/>
</dbReference>
<dbReference type="CDD" id="cd00371">
    <property type="entry name" value="HMA"/>
    <property type="match status" value="2"/>
</dbReference>
<evidence type="ECO:0000256" key="8">
    <source>
        <dbReference type="ARBA" id="ARBA00022796"/>
    </source>
</evidence>
<dbReference type="GO" id="GO:0016887">
    <property type="term" value="F:ATP hydrolysis activity"/>
    <property type="evidence" value="ECO:0007669"/>
    <property type="project" value="InterPro"/>
</dbReference>
<protein>
    <submittedName>
        <fullName evidence="18">Copper-transporting P-type ATPase</fullName>
        <ecNumber evidence="18">3.6.3.4</ecNumber>
    </submittedName>
</protein>
<dbReference type="Pfam" id="PF00122">
    <property type="entry name" value="E1-E2_ATPase"/>
    <property type="match status" value="1"/>
</dbReference>
<dbReference type="Gene3D" id="3.40.50.1000">
    <property type="entry name" value="HAD superfamily/HAD-like"/>
    <property type="match status" value="1"/>
</dbReference>
<feature type="transmembrane region" description="Helical" evidence="16">
    <location>
        <begin position="237"/>
        <end position="258"/>
    </location>
</feature>
<dbReference type="PRINTS" id="PR00942">
    <property type="entry name" value="CUATPASEI"/>
</dbReference>
<feature type="transmembrane region" description="Helical" evidence="16">
    <location>
        <begin position="421"/>
        <end position="443"/>
    </location>
</feature>
<feature type="transmembrane region" description="Helical" evidence="16">
    <location>
        <begin position="190"/>
        <end position="216"/>
    </location>
</feature>
<evidence type="ECO:0000256" key="5">
    <source>
        <dbReference type="ARBA" id="ARBA00022723"/>
    </source>
</evidence>
<evidence type="ECO:0000313" key="18">
    <source>
        <dbReference type="EMBL" id="RIH87160.1"/>
    </source>
</evidence>
<dbReference type="InterPro" id="IPR008250">
    <property type="entry name" value="ATPase_P-typ_transduc_dom_A_sf"/>
</dbReference>
<dbReference type="CDD" id="cd02094">
    <property type="entry name" value="P-type_ATPase_Cu-like"/>
    <property type="match status" value="1"/>
</dbReference>
<reference evidence="18 19" key="1">
    <citation type="submission" date="2018-08" db="EMBL/GenBank/DDBJ databases">
        <title>Meiothermus roseus NBRC 110900 genome sequencing project.</title>
        <authorList>
            <person name="Da Costa M.S."/>
            <person name="Albuquerque L."/>
            <person name="Raposo P."/>
            <person name="Froufe H.J.C."/>
            <person name="Barroso C.S."/>
            <person name="Egas C."/>
        </authorList>
    </citation>
    <scope>NUCLEOTIDE SEQUENCE [LARGE SCALE GENOMIC DNA]</scope>
    <source>
        <strain evidence="18 19">NBRC 110900</strain>
    </source>
</reference>
<dbReference type="SFLD" id="SFLDS00003">
    <property type="entry name" value="Haloacid_Dehalogenase"/>
    <property type="match status" value="1"/>
</dbReference>
<dbReference type="Gene3D" id="3.40.1110.10">
    <property type="entry name" value="Calcium-transporting ATPase, cytoplasmic domain N"/>
    <property type="match status" value="1"/>
</dbReference>
<dbReference type="Gene3D" id="2.70.150.10">
    <property type="entry name" value="Calcium-transporting ATPase, cytoplasmic transduction domain A"/>
    <property type="match status" value="1"/>
</dbReference>
<dbReference type="NCBIfam" id="TIGR01525">
    <property type="entry name" value="ATPase-IB_hvy"/>
    <property type="match status" value="1"/>
</dbReference>
<accession>A0A399EUF1</accession>
<feature type="transmembrane region" description="Helical" evidence="16">
    <location>
        <begin position="163"/>
        <end position="184"/>
    </location>
</feature>
<dbReference type="Pfam" id="PF00702">
    <property type="entry name" value="Hydrolase"/>
    <property type="match status" value="1"/>
</dbReference>
<dbReference type="PROSITE" id="PS50846">
    <property type="entry name" value="HMA_2"/>
    <property type="match status" value="2"/>
</dbReference>
<keyword evidence="8" id="KW-0187">Copper transport</keyword>
<dbReference type="InterPro" id="IPR023214">
    <property type="entry name" value="HAD_sf"/>
</dbReference>
<keyword evidence="13" id="KW-0186">Copper</keyword>
<dbReference type="Pfam" id="PF00403">
    <property type="entry name" value="HMA"/>
    <property type="match status" value="2"/>
</dbReference>
<dbReference type="GO" id="GO:0012505">
    <property type="term" value="C:endomembrane system"/>
    <property type="evidence" value="ECO:0007669"/>
    <property type="project" value="UniProtKB-SubCell"/>
</dbReference>
<dbReference type="InterPro" id="IPR059000">
    <property type="entry name" value="ATPase_P-type_domA"/>
</dbReference>
<keyword evidence="18" id="KW-0378">Hydrolase</keyword>
<organism evidence="18 19">
    <name type="scientific">Calidithermus roseus</name>
    <dbReference type="NCBI Taxonomy" id="1644118"/>
    <lineage>
        <taxon>Bacteria</taxon>
        <taxon>Thermotogati</taxon>
        <taxon>Deinococcota</taxon>
        <taxon>Deinococci</taxon>
        <taxon>Thermales</taxon>
        <taxon>Thermaceae</taxon>
        <taxon>Calidithermus</taxon>
    </lineage>
</organism>
<keyword evidence="3" id="KW-0813">Transport</keyword>
<dbReference type="FunFam" id="3.30.70.100:FF:000005">
    <property type="entry name" value="Copper-exporting P-type ATPase A"/>
    <property type="match status" value="2"/>
</dbReference>
<dbReference type="GO" id="GO:0005886">
    <property type="term" value="C:plasma membrane"/>
    <property type="evidence" value="ECO:0007669"/>
    <property type="project" value="UniProtKB-SubCell"/>
</dbReference>
<evidence type="ECO:0000313" key="19">
    <source>
        <dbReference type="Proteomes" id="UP000265341"/>
    </source>
</evidence>
<dbReference type="InterPro" id="IPR001757">
    <property type="entry name" value="P_typ_ATPase"/>
</dbReference>
<evidence type="ECO:0000256" key="14">
    <source>
        <dbReference type="ARBA" id="ARBA00023065"/>
    </source>
</evidence>
<evidence type="ECO:0000256" key="13">
    <source>
        <dbReference type="ARBA" id="ARBA00023008"/>
    </source>
</evidence>
<dbReference type="GO" id="GO:0055070">
    <property type="term" value="P:copper ion homeostasis"/>
    <property type="evidence" value="ECO:0007669"/>
    <property type="project" value="TreeGrafter"/>
</dbReference>
<keyword evidence="6" id="KW-0677">Repeat</keyword>
<dbReference type="FunFam" id="2.70.150.10:FF:000002">
    <property type="entry name" value="Copper-transporting ATPase 1, putative"/>
    <property type="match status" value="1"/>
</dbReference>
<dbReference type="PROSITE" id="PS00154">
    <property type="entry name" value="ATPASE_E1_E2"/>
    <property type="match status" value="1"/>
</dbReference>
<dbReference type="SFLD" id="SFLDF00027">
    <property type="entry name" value="p-type_atpase"/>
    <property type="match status" value="1"/>
</dbReference>
<keyword evidence="14" id="KW-0406">Ion transport</keyword>
<dbReference type="InterPro" id="IPR036163">
    <property type="entry name" value="HMA_dom_sf"/>
</dbReference>
<evidence type="ECO:0000256" key="7">
    <source>
        <dbReference type="ARBA" id="ARBA00022741"/>
    </source>
</evidence>
<dbReference type="PRINTS" id="PR00119">
    <property type="entry name" value="CATATPASE"/>
</dbReference>
<dbReference type="PANTHER" id="PTHR43520:SF8">
    <property type="entry name" value="P-TYPE CU(+) TRANSPORTER"/>
    <property type="match status" value="1"/>
</dbReference>
<dbReference type="GO" id="GO:0005507">
    <property type="term" value="F:copper ion binding"/>
    <property type="evidence" value="ECO:0007669"/>
    <property type="project" value="InterPro"/>
</dbReference>
<feature type="transmembrane region" description="Helical" evidence="16">
    <location>
        <begin position="270"/>
        <end position="291"/>
    </location>
</feature>
<evidence type="ECO:0000256" key="12">
    <source>
        <dbReference type="ARBA" id="ARBA00022989"/>
    </source>
</evidence>
<keyword evidence="10" id="KW-0460">Magnesium</keyword>
<evidence type="ECO:0000256" key="2">
    <source>
        <dbReference type="ARBA" id="ARBA00006024"/>
    </source>
</evidence>
<dbReference type="GO" id="GO:0005524">
    <property type="term" value="F:ATP binding"/>
    <property type="evidence" value="ECO:0007669"/>
    <property type="project" value="UniProtKB-UniRule"/>
</dbReference>
<dbReference type="SUPFAM" id="SSF81665">
    <property type="entry name" value="Calcium ATPase, transmembrane domain M"/>
    <property type="match status" value="1"/>
</dbReference>
<dbReference type="NCBIfam" id="TIGR01494">
    <property type="entry name" value="ATPase_P-type"/>
    <property type="match status" value="1"/>
</dbReference>
<comment type="similarity">
    <text evidence="2 16">Belongs to the cation transport ATPase (P-type) (TC 3.A.3) family. Type IB subfamily.</text>
</comment>
<dbReference type="PANTHER" id="PTHR43520">
    <property type="entry name" value="ATP7, ISOFORM B"/>
    <property type="match status" value="1"/>
</dbReference>
<evidence type="ECO:0000256" key="4">
    <source>
        <dbReference type="ARBA" id="ARBA00022692"/>
    </source>
</evidence>
<dbReference type="Proteomes" id="UP000265341">
    <property type="component" value="Unassembled WGS sequence"/>
</dbReference>
<dbReference type="Gene3D" id="3.30.70.100">
    <property type="match status" value="2"/>
</dbReference>
<feature type="domain" description="HMA" evidence="17">
    <location>
        <begin position="3"/>
        <end position="69"/>
    </location>
</feature>
<feature type="transmembrane region" description="Helical" evidence="16">
    <location>
        <begin position="449"/>
        <end position="472"/>
    </location>
</feature>
<evidence type="ECO:0000256" key="3">
    <source>
        <dbReference type="ARBA" id="ARBA00022448"/>
    </source>
</evidence>
<feature type="transmembrane region" description="Helical" evidence="16">
    <location>
        <begin position="790"/>
        <end position="812"/>
    </location>
</feature>
<keyword evidence="16" id="KW-1003">Cell membrane</keyword>
<keyword evidence="11" id="KW-1278">Translocase</keyword>
<evidence type="ECO:0000256" key="1">
    <source>
        <dbReference type="ARBA" id="ARBA00004127"/>
    </source>
</evidence>
<gene>
    <name evidence="18" type="primary">actP_1</name>
    <name evidence="18" type="ORF">Mrose_01444</name>
</gene>
<keyword evidence="15 16" id="KW-0472">Membrane</keyword>
<dbReference type="EMBL" id="QWLA01000022">
    <property type="protein sequence ID" value="RIH87160.1"/>
    <property type="molecule type" value="Genomic_DNA"/>
</dbReference>
<evidence type="ECO:0000256" key="11">
    <source>
        <dbReference type="ARBA" id="ARBA00022967"/>
    </source>
</evidence>
<dbReference type="SUPFAM" id="SSF56784">
    <property type="entry name" value="HAD-like"/>
    <property type="match status" value="1"/>
</dbReference>
<dbReference type="InterPro" id="IPR006122">
    <property type="entry name" value="HMA_Cu_ion-bd"/>
</dbReference>
<dbReference type="InterPro" id="IPR006121">
    <property type="entry name" value="HMA_dom"/>
</dbReference>
<dbReference type="InterPro" id="IPR023299">
    <property type="entry name" value="ATPase_P-typ_cyto_dom_N"/>
</dbReference>
<comment type="subcellular location">
    <subcellularLocation>
        <location evidence="16">Cell membrane</location>
    </subcellularLocation>
    <subcellularLocation>
        <location evidence="1">Endomembrane system</location>
        <topology evidence="1">Multi-pass membrane protein</topology>
    </subcellularLocation>
</comment>
<keyword evidence="4 16" id="KW-0812">Transmembrane</keyword>
<dbReference type="EC" id="3.6.3.4" evidence="18"/>
<dbReference type="InterPro" id="IPR017969">
    <property type="entry name" value="Heavy-metal-associated_CS"/>
</dbReference>
<dbReference type="RefSeq" id="WP_182482716.1">
    <property type="nucleotide sequence ID" value="NZ_QWLA01000022.1"/>
</dbReference>
<keyword evidence="7 16" id="KW-0547">Nucleotide-binding</keyword>
<evidence type="ECO:0000256" key="10">
    <source>
        <dbReference type="ARBA" id="ARBA00022842"/>
    </source>
</evidence>
<keyword evidence="19" id="KW-1185">Reference proteome</keyword>
<feature type="domain" description="HMA" evidence="17">
    <location>
        <begin position="71"/>
        <end position="137"/>
    </location>
</feature>
<evidence type="ECO:0000256" key="16">
    <source>
        <dbReference type="RuleBase" id="RU362081"/>
    </source>
</evidence>
<dbReference type="NCBIfam" id="TIGR00003">
    <property type="entry name" value="copper ion binding protein"/>
    <property type="match status" value="2"/>
</dbReference>
<evidence type="ECO:0000256" key="9">
    <source>
        <dbReference type="ARBA" id="ARBA00022840"/>
    </source>
</evidence>
<dbReference type="InterPro" id="IPR027256">
    <property type="entry name" value="P-typ_ATPase_IB"/>
</dbReference>
<name>A0A399EUF1_9DEIN</name>
<feature type="transmembrane region" description="Helical" evidence="16">
    <location>
        <begin position="765"/>
        <end position="784"/>
    </location>
</feature>
<dbReference type="SUPFAM" id="SSF55008">
    <property type="entry name" value="HMA, heavy metal-associated domain"/>
    <property type="match status" value="2"/>
</dbReference>
<evidence type="ECO:0000256" key="15">
    <source>
        <dbReference type="ARBA" id="ARBA00023136"/>
    </source>
</evidence>
<dbReference type="InterPro" id="IPR018303">
    <property type="entry name" value="ATPase_P-typ_P_site"/>
</dbReference>
<dbReference type="NCBIfam" id="TIGR01511">
    <property type="entry name" value="ATPase-IB1_Cu"/>
    <property type="match status" value="1"/>
</dbReference>
<keyword evidence="9 16" id="KW-0067">ATP-binding</keyword>
<dbReference type="GO" id="GO:0043682">
    <property type="term" value="F:P-type divalent copper transporter activity"/>
    <property type="evidence" value="ECO:0007669"/>
    <property type="project" value="TreeGrafter"/>
</dbReference>
<evidence type="ECO:0000259" key="17">
    <source>
        <dbReference type="PROSITE" id="PS50846"/>
    </source>
</evidence>